<accession>A0A0A8ZWD8</accession>
<proteinExistence type="predicted"/>
<dbReference type="EMBL" id="GBRH01254191">
    <property type="protein sequence ID" value="JAD43704.1"/>
    <property type="molecule type" value="Transcribed_RNA"/>
</dbReference>
<protein>
    <submittedName>
        <fullName evidence="1">Uncharacterized protein</fullName>
    </submittedName>
</protein>
<reference evidence="1" key="2">
    <citation type="journal article" date="2015" name="Data Brief">
        <title>Shoot transcriptome of the giant reed, Arundo donax.</title>
        <authorList>
            <person name="Barrero R.A."/>
            <person name="Guerrero F.D."/>
            <person name="Moolhuijzen P."/>
            <person name="Goolsby J.A."/>
            <person name="Tidwell J."/>
            <person name="Bellgard S.E."/>
            <person name="Bellgard M.I."/>
        </authorList>
    </citation>
    <scope>NUCLEOTIDE SEQUENCE</scope>
    <source>
        <tissue evidence="1">Shoot tissue taken approximately 20 cm above the soil surface</tissue>
    </source>
</reference>
<sequence length="50" mass="5489">MGFGLSKLDKLHAWTEVTELTHATLSLCYCKGPICGCYAVLRCVVESNLL</sequence>
<name>A0A0A8ZWD8_ARUDO</name>
<organism evidence="1">
    <name type="scientific">Arundo donax</name>
    <name type="common">Giant reed</name>
    <name type="synonym">Donax arundinaceus</name>
    <dbReference type="NCBI Taxonomy" id="35708"/>
    <lineage>
        <taxon>Eukaryota</taxon>
        <taxon>Viridiplantae</taxon>
        <taxon>Streptophyta</taxon>
        <taxon>Embryophyta</taxon>
        <taxon>Tracheophyta</taxon>
        <taxon>Spermatophyta</taxon>
        <taxon>Magnoliopsida</taxon>
        <taxon>Liliopsida</taxon>
        <taxon>Poales</taxon>
        <taxon>Poaceae</taxon>
        <taxon>PACMAD clade</taxon>
        <taxon>Arundinoideae</taxon>
        <taxon>Arundineae</taxon>
        <taxon>Arundo</taxon>
    </lineage>
</organism>
<reference evidence="1" key="1">
    <citation type="submission" date="2014-09" db="EMBL/GenBank/DDBJ databases">
        <authorList>
            <person name="Magalhaes I.L.F."/>
            <person name="Oliveira U."/>
            <person name="Santos F.R."/>
            <person name="Vidigal T.H.D.A."/>
            <person name="Brescovit A.D."/>
            <person name="Santos A.J."/>
        </authorList>
    </citation>
    <scope>NUCLEOTIDE SEQUENCE</scope>
    <source>
        <tissue evidence="1">Shoot tissue taken approximately 20 cm above the soil surface</tissue>
    </source>
</reference>
<evidence type="ECO:0000313" key="1">
    <source>
        <dbReference type="EMBL" id="JAD43704.1"/>
    </source>
</evidence>
<dbReference type="AlphaFoldDB" id="A0A0A8ZWD8"/>